<keyword evidence="3 9" id="KW-1003">Cell membrane</keyword>
<dbReference type="CDD" id="cd07571">
    <property type="entry name" value="ALP_N-acyl_transferase"/>
    <property type="match status" value="1"/>
</dbReference>
<evidence type="ECO:0000256" key="6">
    <source>
        <dbReference type="ARBA" id="ARBA00022989"/>
    </source>
</evidence>
<accession>A0A4R3J9Y2</accession>
<evidence type="ECO:0000313" key="12">
    <source>
        <dbReference type="Proteomes" id="UP000295696"/>
    </source>
</evidence>
<dbReference type="InterPro" id="IPR045378">
    <property type="entry name" value="LNT_N"/>
</dbReference>
<feature type="transmembrane region" description="Helical" evidence="9">
    <location>
        <begin position="125"/>
        <end position="148"/>
    </location>
</feature>
<dbReference type="InterPro" id="IPR036526">
    <property type="entry name" value="C-N_Hydrolase_sf"/>
</dbReference>
<dbReference type="GO" id="GO:0016410">
    <property type="term" value="F:N-acyltransferase activity"/>
    <property type="evidence" value="ECO:0007669"/>
    <property type="project" value="UniProtKB-UniRule"/>
</dbReference>
<feature type="transmembrane region" description="Helical" evidence="9">
    <location>
        <begin position="160"/>
        <end position="184"/>
    </location>
</feature>
<organism evidence="11 12">
    <name type="scientific">Primorskyibacter sedentarius</name>
    <dbReference type="NCBI Taxonomy" id="745311"/>
    <lineage>
        <taxon>Bacteria</taxon>
        <taxon>Pseudomonadati</taxon>
        <taxon>Pseudomonadota</taxon>
        <taxon>Alphaproteobacteria</taxon>
        <taxon>Rhodobacterales</taxon>
        <taxon>Roseobacteraceae</taxon>
        <taxon>Primorskyibacter</taxon>
    </lineage>
</organism>
<dbReference type="Gene3D" id="3.60.110.10">
    <property type="entry name" value="Carbon-nitrogen hydrolase"/>
    <property type="match status" value="1"/>
</dbReference>
<evidence type="ECO:0000256" key="8">
    <source>
        <dbReference type="ARBA" id="ARBA00023315"/>
    </source>
</evidence>
<comment type="subcellular location">
    <subcellularLocation>
        <location evidence="1 9">Cell membrane</location>
        <topology evidence="1 9">Multi-pass membrane protein</topology>
    </subcellularLocation>
</comment>
<evidence type="ECO:0000256" key="9">
    <source>
        <dbReference type="HAMAP-Rule" id="MF_01148"/>
    </source>
</evidence>
<dbReference type="PANTHER" id="PTHR38686">
    <property type="entry name" value="APOLIPOPROTEIN N-ACYLTRANSFERASE"/>
    <property type="match status" value="1"/>
</dbReference>
<gene>
    <name evidence="9" type="primary">lnt</name>
    <name evidence="11" type="ORF">EDD52_11020</name>
</gene>
<feature type="transmembrane region" description="Helical" evidence="9">
    <location>
        <begin position="61"/>
        <end position="82"/>
    </location>
</feature>
<dbReference type="SUPFAM" id="SSF56317">
    <property type="entry name" value="Carbon-nitrogen hydrolase"/>
    <property type="match status" value="1"/>
</dbReference>
<feature type="transmembrane region" description="Helical" evidence="9">
    <location>
        <begin position="191"/>
        <end position="209"/>
    </location>
</feature>
<dbReference type="GO" id="GO:0042158">
    <property type="term" value="P:lipoprotein biosynthetic process"/>
    <property type="evidence" value="ECO:0007669"/>
    <property type="project" value="UniProtKB-UniRule"/>
</dbReference>
<dbReference type="Proteomes" id="UP000295696">
    <property type="component" value="Unassembled WGS sequence"/>
</dbReference>
<evidence type="ECO:0000256" key="5">
    <source>
        <dbReference type="ARBA" id="ARBA00022692"/>
    </source>
</evidence>
<keyword evidence="12" id="KW-1185">Reference proteome</keyword>
<keyword evidence="11" id="KW-0449">Lipoprotein</keyword>
<reference evidence="11 12" key="1">
    <citation type="submission" date="2019-03" db="EMBL/GenBank/DDBJ databases">
        <title>Genomic Encyclopedia of Type Strains, Phase IV (KMG-IV): sequencing the most valuable type-strain genomes for metagenomic binning, comparative biology and taxonomic classification.</title>
        <authorList>
            <person name="Goeker M."/>
        </authorList>
    </citation>
    <scope>NUCLEOTIDE SEQUENCE [LARGE SCALE GENOMIC DNA]</scope>
    <source>
        <strain evidence="11 12">DSM 104836</strain>
    </source>
</reference>
<keyword evidence="7 9" id="KW-0472">Membrane</keyword>
<comment type="pathway">
    <text evidence="9">Protein modification; lipoprotein biosynthesis (N-acyl transfer).</text>
</comment>
<dbReference type="RefSeq" id="WP_243651943.1">
    <property type="nucleotide sequence ID" value="NZ_SLZU01000010.1"/>
</dbReference>
<evidence type="ECO:0000256" key="3">
    <source>
        <dbReference type="ARBA" id="ARBA00022475"/>
    </source>
</evidence>
<dbReference type="HAMAP" id="MF_01148">
    <property type="entry name" value="Lnt"/>
    <property type="match status" value="1"/>
</dbReference>
<comment type="function">
    <text evidence="9">Catalyzes the phospholipid dependent N-acylation of the N-terminal cysteine of apolipoprotein, the last step in lipoprotein maturation.</text>
</comment>
<dbReference type="Pfam" id="PF20154">
    <property type="entry name" value="LNT_N"/>
    <property type="match status" value="1"/>
</dbReference>
<comment type="caution">
    <text evidence="11">The sequence shown here is derived from an EMBL/GenBank/DDBJ whole genome shotgun (WGS) entry which is preliminary data.</text>
</comment>
<evidence type="ECO:0000313" key="11">
    <source>
        <dbReference type="EMBL" id="TCS61846.1"/>
    </source>
</evidence>
<name>A0A4R3J9Y2_9RHOB</name>
<dbReference type="InterPro" id="IPR004563">
    <property type="entry name" value="Apolipo_AcylTrfase"/>
</dbReference>
<keyword evidence="4 9" id="KW-0808">Transferase</keyword>
<dbReference type="GO" id="GO:0005886">
    <property type="term" value="C:plasma membrane"/>
    <property type="evidence" value="ECO:0007669"/>
    <property type="project" value="UniProtKB-SubCell"/>
</dbReference>
<dbReference type="Pfam" id="PF00795">
    <property type="entry name" value="CN_hydrolase"/>
    <property type="match status" value="1"/>
</dbReference>
<dbReference type="NCBIfam" id="TIGR00546">
    <property type="entry name" value="lnt"/>
    <property type="match status" value="1"/>
</dbReference>
<feature type="transmembrane region" description="Helical" evidence="9">
    <location>
        <begin position="94"/>
        <end position="113"/>
    </location>
</feature>
<keyword evidence="6 9" id="KW-1133">Transmembrane helix</keyword>
<comment type="catalytic activity">
    <reaction evidence="9">
        <text>N-terminal S-1,2-diacyl-sn-glyceryl-L-cysteinyl-[lipoprotein] + a glycerophospholipid = N-acyl-S-1,2-diacyl-sn-glyceryl-L-cysteinyl-[lipoprotein] + a 2-acyl-sn-glycero-3-phospholipid + H(+)</text>
        <dbReference type="Rhea" id="RHEA:48228"/>
        <dbReference type="Rhea" id="RHEA-COMP:14681"/>
        <dbReference type="Rhea" id="RHEA-COMP:14684"/>
        <dbReference type="ChEBI" id="CHEBI:15378"/>
        <dbReference type="ChEBI" id="CHEBI:136912"/>
        <dbReference type="ChEBI" id="CHEBI:140656"/>
        <dbReference type="ChEBI" id="CHEBI:140657"/>
        <dbReference type="ChEBI" id="CHEBI:140660"/>
        <dbReference type="EC" id="2.3.1.269"/>
    </reaction>
</comment>
<evidence type="ECO:0000259" key="10">
    <source>
        <dbReference type="PROSITE" id="PS50263"/>
    </source>
</evidence>
<sequence length="496" mass="53056">MAKILAPVAAWRSRGTWQVPLAGLLGAGAALGQAPWDLLVMAVFGVAGAFFLFARARSARSAAWIGWAFGTGYFALALSWIPEPFMVDAARDGWMAPIALVGMAGGLALFWALPFWLAHRLRGGVWLLVPLWALAEMARGTVLTGFPWGLPGYAWGAVPAAQWASVLGVYGLTALLFVVAALLAQLRVLPVLSAAGLSAALIAGGAWIATDLPQTTDAPVIRLIQPNAPQHEKWDPQKVPVFFRRQVDYTAAGPRPDLIVWSETALPTLLNHADEALAIISDAAGPVPVVLGLQREQDFTWYNSAIVLEGDGTVSQIYDKHHLVPFGEYMPLPGFFRSLGIEALAQRADGGYGAGPGPQLLDLGPLGRALPLICYEAVFPQDLRGTDRPRFLLQLTNDAWFGQYSGPYQHLAQARFRAIEQGLPLLRSANTGVSAVFDARGNMVASLGLGKAGYLDAALPAALPPTLYARYGDLPVLVLLALMAAASLWQARRDSD</sequence>
<evidence type="ECO:0000256" key="2">
    <source>
        <dbReference type="ARBA" id="ARBA00010065"/>
    </source>
</evidence>
<dbReference type="PANTHER" id="PTHR38686:SF1">
    <property type="entry name" value="APOLIPOPROTEIN N-ACYLTRANSFERASE"/>
    <property type="match status" value="1"/>
</dbReference>
<dbReference type="EMBL" id="SLZU01000010">
    <property type="protein sequence ID" value="TCS61846.1"/>
    <property type="molecule type" value="Genomic_DNA"/>
</dbReference>
<keyword evidence="5 9" id="KW-0812">Transmembrane</keyword>
<dbReference type="AlphaFoldDB" id="A0A4R3J9Y2"/>
<evidence type="ECO:0000256" key="7">
    <source>
        <dbReference type="ARBA" id="ARBA00023136"/>
    </source>
</evidence>
<dbReference type="PROSITE" id="PS50263">
    <property type="entry name" value="CN_HYDROLASE"/>
    <property type="match status" value="1"/>
</dbReference>
<dbReference type="EC" id="2.3.1.269" evidence="9"/>
<feature type="transmembrane region" description="Helical" evidence="9">
    <location>
        <begin position="34"/>
        <end position="54"/>
    </location>
</feature>
<feature type="domain" description="CN hydrolase" evidence="10">
    <location>
        <begin position="224"/>
        <end position="461"/>
    </location>
</feature>
<evidence type="ECO:0000256" key="4">
    <source>
        <dbReference type="ARBA" id="ARBA00022679"/>
    </source>
</evidence>
<proteinExistence type="inferred from homology"/>
<keyword evidence="8 9" id="KW-0012">Acyltransferase</keyword>
<dbReference type="UniPathway" id="UPA00666"/>
<evidence type="ECO:0000256" key="1">
    <source>
        <dbReference type="ARBA" id="ARBA00004651"/>
    </source>
</evidence>
<protein>
    <recommendedName>
        <fullName evidence="9">Apolipoprotein N-acyltransferase</fullName>
        <shortName evidence="9">ALP N-acyltransferase</shortName>
        <ecNumber evidence="9">2.3.1.269</ecNumber>
    </recommendedName>
</protein>
<dbReference type="InterPro" id="IPR003010">
    <property type="entry name" value="C-N_Hydrolase"/>
</dbReference>
<comment type="similarity">
    <text evidence="2 9">Belongs to the CN hydrolase family. Apolipoprotein N-acyltransferase subfamily.</text>
</comment>